<evidence type="ECO:0000313" key="2">
    <source>
        <dbReference type="Proteomes" id="UP000194139"/>
    </source>
</evidence>
<dbReference type="AlphaFoldDB" id="A0A1W6YXG9"/>
<sequence length="162" mass="18715">MSEDDQFIDDDELEARFEQGITDDPFAERDEGLLRDAIRIFVNNVLSWERKTAFDKAALVVAMHLVLGPDNPKDPRVHFPYIFDNLPIESASEKARKAIAREVRGLVKNGEKVTHAIAAVAAKHHKSAQKVTKDYYDWNDYWDRHDRALEVFTRKIDRGNIH</sequence>
<dbReference type="RefSeq" id="WP_086071803.1">
    <property type="nucleotide sequence ID" value="NZ_CP021109.1"/>
</dbReference>
<organism evidence="1 2">
    <name type="scientific">Bordetella genomosp. 9</name>
    <dbReference type="NCBI Taxonomy" id="1416803"/>
    <lineage>
        <taxon>Bacteria</taxon>
        <taxon>Pseudomonadati</taxon>
        <taxon>Pseudomonadota</taxon>
        <taxon>Betaproteobacteria</taxon>
        <taxon>Burkholderiales</taxon>
        <taxon>Alcaligenaceae</taxon>
        <taxon>Bordetella</taxon>
    </lineage>
</organism>
<reference evidence="1 2" key="1">
    <citation type="submission" date="2017-05" db="EMBL/GenBank/DDBJ databases">
        <title>Complete and WGS of Bordetella genogroups.</title>
        <authorList>
            <person name="Spilker T."/>
            <person name="LiPuma J."/>
        </authorList>
    </citation>
    <scope>NUCLEOTIDE SEQUENCE [LARGE SCALE GENOMIC DNA]</scope>
    <source>
        <strain evidence="1 2">AU17164</strain>
    </source>
</reference>
<evidence type="ECO:0000313" key="1">
    <source>
        <dbReference type="EMBL" id="ARP85780.1"/>
    </source>
</evidence>
<accession>A0A1W6YXG9</accession>
<dbReference type="EMBL" id="CP021109">
    <property type="protein sequence ID" value="ARP85780.1"/>
    <property type="molecule type" value="Genomic_DNA"/>
</dbReference>
<proteinExistence type="predicted"/>
<gene>
    <name evidence="1" type="ORF">CAL13_05830</name>
</gene>
<protein>
    <submittedName>
        <fullName evidence="1">Uncharacterized protein</fullName>
    </submittedName>
</protein>
<name>A0A1W6YXG9_9BORD</name>
<dbReference type="Proteomes" id="UP000194139">
    <property type="component" value="Chromosome"/>
</dbReference>
<keyword evidence="2" id="KW-1185">Reference proteome</keyword>